<evidence type="ECO:0000313" key="2">
    <source>
        <dbReference type="Proteomes" id="UP000184221"/>
    </source>
</evidence>
<evidence type="ECO:0000313" key="1">
    <source>
        <dbReference type="EMBL" id="SHG88861.1"/>
    </source>
</evidence>
<keyword evidence="2" id="KW-1185">Reference proteome</keyword>
<dbReference type="Proteomes" id="UP000184221">
    <property type="component" value="Unassembled WGS sequence"/>
</dbReference>
<accession>A0A1M5NH56</accession>
<dbReference type="EMBL" id="FQXC01000001">
    <property type="protein sequence ID" value="SHG88861.1"/>
    <property type="molecule type" value="Genomic_DNA"/>
</dbReference>
<gene>
    <name evidence="1" type="ORF">SAMN05443551_0926</name>
</gene>
<dbReference type="AlphaFoldDB" id="A0A1M5NH56"/>
<proteinExistence type="predicted"/>
<reference evidence="1 2" key="1">
    <citation type="submission" date="2016-11" db="EMBL/GenBank/DDBJ databases">
        <authorList>
            <person name="Jaros S."/>
            <person name="Januszkiewicz K."/>
            <person name="Wedrychowicz H."/>
        </authorList>
    </citation>
    <scope>NUCLEOTIDE SEQUENCE [LARGE SCALE GENOMIC DNA]</scope>
    <source>
        <strain evidence="1 2">DSM 29431</strain>
    </source>
</reference>
<protein>
    <submittedName>
        <fullName evidence="1">Uncharacterized protein</fullName>
    </submittedName>
</protein>
<dbReference type="RefSeq" id="WP_072776292.1">
    <property type="nucleotide sequence ID" value="NZ_FQXC01000001.1"/>
</dbReference>
<dbReference type="OrthoDB" id="7857658at2"/>
<dbReference type="STRING" id="996342.SAMN05443551_0926"/>
<organism evidence="1 2">
    <name type="scientific">Marivita hallyeonensis</name>
    <dbReference type="NCBI Taxonomy" id="996342"/>
    <lineage>
        <taxon>Bacteria</taxon>
        <taxon>Pseudomonadati</taxon>
        <taxon>Pseudomonadota</taxon>
        <taxon>Alphaproteobacteria</taxon>
        <taxon>Rhodobacterales</taxon>
        <taxon>Roseobacteraceae</taxon>
        <taxon>Marivita</taxon>
    </lineage>
</organism>
<name>A0A1M5NH56_9RHOB</name>
<sequence length="116" mass="12499">MDMELAALAEDVEAALVLEDDLADRALKVINGMASDLGIARADLDSTDSVLGVIYKVRPGWSVSIRGNATMPNGHWRCTLRKSSSRDNDEYLGIGRGPTLPHSLLAALLKAMSFTK</sequence>